<name>A0A5E4VUC0_9BURK</name>
<evidence type="ECO:0000313" key="2">
    <source>
        <dbReference type="EMBL" id="VVE14884.1"/>
    </source>
</evidence>
<evidence type="ECO:0000256" key="1">
    <source>
        <dbReference type="SAM" id="Coils"/>
    </source>
</evidence>
<dbReference type="RefSeq" id="WP_150684560.1">
    <property type="nucleotide sequence ID" value="NZ_CABPSI010000003.1"/>
</dbReference>
<gene>
    <name evidence="2" type="ORF">PIN31115_02821</name>
</gene>
<accession>A0A5E4VUC0</accession>
<keyword evidence="1" id="KW-0175">Coiled coil</keyword>
<dbReference type="Proteomes" id="UP000333828">
    <property type="component" value="Unassembled WGS sequence"/>
</dbReference>
<dbReference type="EMBL" id="CABPSI010000003">
    <property type="protein sequence ID" value="VVE14884.1"/>
    <property type="molecule type" value="Genomic_DNA"/>
</dbReference>
<dbReference type="AlphaFoldDB" id="A0A5E4VUC0"/>
<protein>
    <submittedName>
        <fullName evidence="2">Uncharacterized protein</fullName>
    </submittedName>
</protein>
<keyword evidence="3" id="KW-1185">Reference proteome</keyword>
<organism evidence="2 3">
    <name type="scientific">Pandoraea iniqua</name>
    <dbReference type="NCBI Taxonomy" id="2508288"/>
    <lineage>
        <taxon>Bacteria</taxon>
        <taxon>Pseudomonadati</taxon>
        <taxon>Pseudomonadota</taxon>
        <taxon>Betaproteobacteria</taxon>
        <taxon>Burkholderiales</taxon>
        <taxon>Burkholderiaceae</taxon>
        <taxon>Pandoraea</taxon>
    </lineage>
</organism>
<feature type="coiled-coil region" evidence="1">
    <location>
        <begin position="39"/>
        <end position="79"/>
    </location>
</feature>
<sequence>MKRLKIDTQALIDRMKQEVEERYSEQEKRADVHTSFYEGSEYERSLREKLADIENAREKRRAEQQAAAERRANAKATELMQIETGASGQAAYLVDLLEGNTPPSRVAHWLRMDCWPVDDGLLLLCGLIPVADGEKLGRRQREWAQWNPASPPPTSIFGALQTVHGLCFWRDYRVAYPEWRSYRSELLKGLARKHQSMREIWDSGIHPDQVGPSYFLEWARAKRFHVDWAEWADEEGLLKNTGIKEIGDTERANLQKQIAAMALVLAEKSGKYRKGERPNVSQIAEAVDELLSALPDANSRGVGKSNVRANISAGLNLLNS</sequence>
<reference evidence="2 3" key="1">
    <citation type="submission" date="2019-08" db="EMBL/GenBank/DDBJ databases">
        <authorList>
            <person name="Peeters C."/>
        </authorList>
    </citation>
    <scope>NUCLEOTIDE SEQUENCE [LARGE SCALE GENOMIC DNA]</scope>
    <source>
        <strain evidence="2 3">LMG 31115</strain>
    </source>
</reference>
<proteinExistence type="predicted"/>
<evidence type="ECO:0000313" key="3">
    <source>
        <dbReference type="Proteomes" id="UP000333828"/>
    </source>
</evidence>